<reference evidence="1 2" key="1">
    <citation type="submission" date="2018-11" db="EMBL/GenBank/DDBJ databases">
        <title>Sequencing the genomes of 1000 actinobacteria strains.</title>
        <authorList>
            <person name="Klenk H.-P."/>
        </authorList>
    </citation>
    <scope>NUCLEOTIDE SEQUENCE [LARGE SCALE GENOMIC DNA]</scope>
    <source>
        <strain evidence="1 2">DSM 9580</strain>
    </source>
</reference>
<evidence type="ECO:0000313" key="2">
    <source>
        <dbReference type="Proteomes" id="UP000275456"/>
    </source>
</evidence>
<dbReference type="RefSeq" id="WP_170165557.1">
    <property type="nucleotide sequence ID" value="NZ_RKHJ01000001.1"/>
</dbReference>
<accession>A0A3N2ASH2</accession>
<protein>
    <submittedName>
        <fullName evidence="1">Uncharacterized protein</fullName>
    </submittedName>
</protein>
<gene>
    <name evidence="1" type="ORF">EDD26_1368</name>
</gene>
<dbReference type="AlphaFoldDB" id="A0A3N2ASH2"/>
<proteinExistence type="predicted"/>
<sequence>MSRRSVAALAHADADRCIVLPHLDQPLDREAWLDAATEAGVAASAHWELTEPAFVRATVEHALSKRAPQDVLALQLWPDDAPIAGVVRVSTHDAEGLEAVAARLASSGAARIDRIDGAMGAGCEWLHLAPIPGESEDGLVGWQAVFAGDEVDVLVTLEPTVPQLLPALLDDARALAADLVIEVDGRPMRALALPERLGLEVGESWAPEDDA</sequence>
<dbReference type="Proteomes" id="UP000275456">
    <property type="component" value="Unassembled WGS sequence"/>
</dbReference>
<keyword evidence="2" id="KW-1185">Reference proteome</keyword>
<evidence type="ECO:0000313" key="1">
    <source>
        <dbReference type="EMBL" id="ROR65993.1"/>
    </source>
</evidence>
<dbReference type="EMBL" id="RKHJ01000001">
    <property type="protein sequence ID" value="ROR65993.1"/>
    <property type="molecule type" value="Genomic_DNA"/>
</dbReference>
<organism evidence="1 2">
    <name type="scientific">Agrococcus jenensis</name>
    <dbReference type="NCBI Taxonomy" id="46353"/>
    <lineage>
        <taxon>Bacteria</taxon>
        <taxon>Bacillati</taxon>
        <taxon>Actinomycetota</taxon>
        <taxon>Actinomycetes</taxon>
        <taxon>Micrococcales</taxon>
        <taxon>Microbacteriaceae</taxon>
        <taxon>Agrococcus</taxon>
    </lineage>
</organism>
<comment type="caution">
    <text evidence="1">The sequence shown here is derived from an EMBL/GenBank/DDBJ whole genome shotgun (WGS) entry which is preliminary data.</text>
</comment>
<name>A0A3N2ASH2_9MICO</name>